<dbReference type="GO" id="GO:0030497">
    <property type="term" value="P:fatty acid elongation"/>
    <property type="evidence" value="ECO:0007669"/>
    <property type="project" value="TreeGrafter"/>
</dbReference>
<name>A0A0S1STR2_9BACT</name>
<dbReference type="InterPro" id="IPR002347">
    <property type="entry name" value="SDR_fam"/>
</dbReference>
<dbReference type="PRINTS" id="PR00081">
    <property type="entry name" value="GDHRDH"/>
</dbReference>
<sequence>MTIDLQGKNVLVTGASRGIGAAIARQVGAAGARVAVHYSGSEDAAHRTVQEAGNGSKAFQADLRDPVACQHLFAEVVQQFGHIDALVNNAGICPLAPLQDEQWTEKCDEVFAVNLRAVAILCREAVVHFRKCGGGRIVNIASRAAFRGDTEDYLCYAASKGGVVSLSKSIARDFGKDDIKCFIIAPGWVKTDMAKEALEQYGEAALLEGVALNRLTEPTDISPMVTFLLSGLADHATGATIDINAASYVH</sequence>
<accession>A0A0S1SLT7</accession>
<accession>A0A0S1STR2</accession>
<dbReference type="EMBL" id="CP013065">
    <property type="protein sequence ID" value="ALM13299.1"/>
    <property type="molecule type" value="Genomic_DNA"/>
</dbReference>
<dbReference type="Proteomes" id="UP000069135">
    <property type="component" value="Chromosome"/>
</dbReference>
<dbReference type="Pfam" id="PF13561">
    <property type="entry name" value="adh_short_C2"/>
    <property type="match status" value="1"/>
</dbReference>
<dbReference type="PANTHER" id="PTHR42760">
    <property type="entry name" value="SHORT-CHAIN DEHYDROGENASES/REDUCTASES FAMILY MEMBER"/>
    <property type="match status" value="1"/>
</dbReference>
<dbReference type="AlphaFoldDB" id="A0A0S1STR2"/>
<dbReference type="CDD" id="cd05233">
    <property type="entry name" value="SDR_c"/>
    <property type="match status" value="1"/>
</dbReference>
<dbReference type="PATRIC" id="fig|1735161.3.peg.604"/>
<accession>A0A0S1SVB9</accession>
<reference evidence="3" key="1">
    <citation type="submission" date="2015-10" db="EMBL/GenBank/DDBJ databases">
        <title>Analysis of five complete genome sequences for members of the class Peribacteria in the recently recognized Peregrinibacteria bacterial phylum.</title>
        <authorList>
            <person name="Anantharaman K."/>
            <person name="Brown C.T."/>
            <person name="Burstein D."/>
            <person name="Castelle C.J."/>
            <person name="Probst A.J."/>
            <person name="Thomas B.C."/>
            <person name="Williams K.H."/>
            <person name="Banfield J.F."/>
        </authorList>
    </citation>
    <scope>NUCLEOTIDE SEQUENCE [LARGE SCALE GENOMIC DNA]</scope>
</reference>
<dbReference type="FunFam" id="3.40.50.720:FF:000084">
    <property type="entry name" value="Short-chain dehydrogenase reductase"/>
    <property type="match status" value="1"/>
</dbReference>
<dbReference type="InterPro" id="IPR036291">
    <property type="entry name" value="NAD(P)-bd_dom_sf"/>
</dbReference>
<comment type="similarity">
    <text evidence="1">Belongs to the short-chain dehydrogenases/reductases (SDR) family.</text>
</comment>
<accession>A0A0S1SHP8</accession>
<dbReference type="PRINTS" id="PR00080">
    <property type="entry name" value="SDRFAMILY"/>
</dbReference>
<reference evidence="2 3" key="2">
    <citation type="journal article" date="2016" name="PeerJ">
        <title>Analysis of five complete genome sequences for members of the class Peribacteria in the recently recognized Peregrinibacteria bacterial phylum.</title>
        <authorList>
            <person name="Anantharaman K."/>
            <person name="Brown C.T."/>
            <person name="Burstein D."/>
            <person name="Castelle C.J."/>
            <person name="Probst A.J."/>
            <person name="Thomas B.C."/>
            <person name="Williams K.H."/>
            <person name="Banfield J.F."/>
        </authorList>
    </citation>
    <scope>NUCLEOTIDE SEQUENCE [LARGE SCALE GENOMIC DNA]</scope>
    <source>
        <strain evidence="2">RIFOXYD1_FULL_PER-ii_59_16</strain>
    </source>
</reference>
<gene>
    <name evidence="2" type="ORF">PeribacterD1_0620</name>
</gene>
<dbReference type="Gene3D" id="3.40.50.720">
    <property type="entry name" value="NAD(P)-binding Rossmann-like Domain"/>
    <property type="match status" value="1"/>
</dbReference>
<evidence type="ECO:0000313" key="2">
    <source>
        <dbReference type="EMBL" id="ALM13299.1"/>
    </source>
</evidence>
<dbReference type="GO" id="GO:0016616">
    <property type="term" value="F:oxidoreductase activity, acting on the CH-OH group of donors, NAD or NADP as acceptor"/>
    <property type="evidence" value="ECO:0007669"/>
    <property type="project" value="TreeGrafter"/>
</dbReference>
<dbReference type="KEGG" id="prf:PeribacterA2_0619"/>
<accession>A0A0S1SQR2</accession>
<evidence type="ECO:0000256" key="1">
    <source>
        <dbReference type="ARBA" id="ARBA00006484"/>
    </source>
</evidence>
<proteinExistence type="inferred from homology"/>
<dbReference type="STRING" id="1735162.PeribacterB2_0619"/>
<evidence type="ECO:0000313" key="3">
    <source>
        <dbReference type="Proteomes" id="UP000069135"/>
    </source>
</evidence>
<protein>
    <submittedName>
        <fullName evidence="2">3-oxoacyl-ACP reductase</fullName>
    </submittedName>
</protein>
<dbReference type="PANTHER" id="PTHR42760:SF135">
    <property type="entry name" value="BLL7886 PROTEIN"/>
    <property type="match status" value="1"/>
</dbReference>
<organism evidence="2 3">
    <name type="scientific">Candidatus Peribacter riflensis</name>
    <dbReference type="NCBI Taxonomy" id="1735162"/>
    <lineage>
        <taxon>Bacteria</taxon>
        <taxon>Candidatus Peregrinibacteriota</taxon>
        <taxon>Candidatus Peribacteria</taxon>
        <taxon>Candidatus Peribacterales</taxon>
        <taxon>Candidatus Peribacteraceae</taxon>
        <taxon>Candidatus Peribacter</taxon>
    </lineage>
</organism>
<dbReference type="SUPFAM" id="SSF51735">
    <property type="entry name" value="NAD(P)-binding Rossmann-fold domains"/>
    <property type="match status" value="1"/>
</dbReference>